<dbReference type="SUPFAM" id="SSF56112">
    <property type="entry name" value="Protein kinase-like (PK-like)"/>
    <property type="match status" value="1"/>
</dbReference>
<accession>A0A7K0DPM3</accession>
<proteinExistence type="predicted"/>
<feature type="domain" description="CHK kinase-like" evidence="1">
    <location>
        <begin position="116"/>
        <end position="291"/>
    </location>
</feature>
<dbReference type="RefSeq" id="WP_153342720.1">
    <property type="nucleotide sequence ID" value="NZ_WEGI01000006.1"/>
</dbReference>
<protein>
    <recommendedName>
        <fullName evidence="1">CHK kinase-like domain-containing protein</fullName>
    </recommendedName>
</protein>
<dbReference type="AlphaFoldDB" id="A0A7K0DPM3"/>
<organism evidence="2 3">
    <name type="scientific">Nocardia aurantia</name>
    <dbReference type="NCBI Taxonomy" id="2585199"/>
    <lineage>
        <taxon>Bacteria</taxon>
        <taxon>Bacillati</taxon>
        <taxon>Actinomycetota</taxon>
        <taxon>Actinomycetes</taxon>
        <taxon>Mycobacteriales</taxon>
        <taxon>Nocardiaceae</taxon>
        <taxon>Nocardia</taxon>
    </lineage>
</organism>
<dbReference type="Proteomes" id="UP000431401">
    <property type="component" value="Unassembled WGS sequence"/>
</dbReference>
<evidence type="ECO:0000313" key="2">
    <source>
        <dbReference type="EMBL" id="MQY27557.1"/>
    </source>
</evidence>
<dbReference type="OrthoDB" id="141068at2"/>
<sequence length="346" mass="37793">MNQPGGVAPYDEDVVLSPQWLAPVLAQRFPDAVPVRAEVTERLRTVATKVRFDVEYRDPTDAPPALCAKGYFDPATRGRTTRAEADFYSLAAGQLPIRTPPCVHAAVDPDTGHALVLMHDLVAAGARFLDPLVGYSAEQATGTLDQLAALHAATWNDAKADLQQHFPARLAGLARVLPAGTLQQLLDDGRTGDIPESVRRADRLLAAMAAMDNLRAEHPACLVHGDLHTGNIYELADGRPGLIDWQVVQRGIWALDVGYHLATVLDPDVLAATERELLDHYLERLATHGVTPPGRERAWWLYRAYLPYGMYLWGITRAVVRPVIERLTGRLAAAVARHGSLDLLGV</sequence>
<dbReference type="SMART" id="SM00587">
    <property type="entry name" value="CHK"/>
    <property type="match status" value="1"/>
</dbReference>
<evidence type="ECO:0000313" key="3">
    <source>
        <dbReference type="Proteomes" id="UP000431401"/>
    </source>
</evidence>
<dbReference type="PANTHER" id="PTHR11012:SF30">
    <property type="entry name" value="PROTEIN KINASE-LIKE DOMAIN-CONTAINING"/>
    <property type="match status" value="1"/>
</dbReference>
<comment type="caution">
    <text evidence="2">The sequence shown here is derived from an EMBL/GenBank/DDBJ whole genome shotgun (WGS) entry which is preliminary data.</text>
</comment>
<dbReference type="PANTHER" id="PTHR11012">
    <property type="entry name" value="PROTEIN KINASE-LIKE DOMAIN-CONTAINING"/>
    <property type="match status" value="1"/>
</dbReference>
<dbReference type="Pfam" id="PF02958">
    <property type="entry name" value="EcKL"/>
    <property type="match status" value="1"/>
</dbReference>
<evidence type="ECO:0000259" key="1">
    <source>
        <dbReference type="SMART" id="SM00587"/>
    </source>
</evidence>
<dbReference type="InterPro" id="IPR015897">
    <property type="entry name" value="CHK_kinase-like"/>
</dbReference>
<dbReference type="InterPro" id="IPR004119">
    <property type="entry name" value="EcKL"/>
</dbReference>
<reference evidence="2 3" key="1">
    <citation type="submission" date="2019-10" db="EMBL/GenBank/DDBJ databases">
        <title>Nocardia macrotermitis sp. nov. and Nocardia aurantia sp. nov., isolated from the gut of fungus growing-termite Macrotermes natalensis.</title>
        <authorList>
            <person name="Benndorf R."/>
            <person name="Schwitalla J."/>
            <person name="Martin K."/>
            <person name="De Beer W."/>
            <person name="Kaster A.-K."/>
            <person name="Vollmers J."/>
            <person name="Poulsen M."/>
            <person name="Beemelmanns C."/>
        </authorList>
    </citation>
    <scope>NUCLEOTIDE SEQUENCE [LARGE SCALE GENOMIC DNA]</scope>
    <source>
        <strain evidence="2 3">RB56</strain>
    </source>
</reference>
<name>A0A7K0DPM3_9NOCA</name>
<dbReference type="EMBL" id="WEGI01000006">
    <property type="protein sequence ID" value="MQY27557.1"/>
    <property type="molecule type" value="Genomic_DNA"/>
</dbReference>
<keyword evidence="3" id="KW-1185">Reference proteome</keyword>
<dbReference type="InterPro" id="IPR011009">
    <property type="entry name" value="Kinase-like_dom_sf"/>
</dbReference>
<gene>
    <name evidence="2" type="ORF">NRB56_31400</name>
</gene>
<dbReference type="Gene3D" id="3.90.1200.10">
    <property type="match status" value="1"/>
</dbReference>